<dbReference type="SUPFAM" id="SSF47336">
    <property type="entry name" value="ACP-like"/>
    <property type="match status" value="1"/>
</dbReference>
<keyword evidence="3" id="KW-1185">Reference proteome</keyword>
<dbReference type="RefSeq" id="WP_344084825.1">
    <property type="nucleotide sequence ID" value="NZ_BAAALS010000023.1"/>
</dbReference>
<organism evidence="2 3">
    <name type="scientific">Luedemannella helvata</name>
    <dbReference type="NCBI Taxonomy" id="349315"/>
    <lineage>
        <taxon>Bacteria</taxon>
        <taxon>Bacillati</taxon>
        <taxon>Actinomycetota</taxon>
        <taxon>Actinomycetes</taxon>
        <taxon>Micromonosporales</taxon>
        <taxon>Micromonosporaceae</taxon>
        <taxon>Luedemannella</taxon>
    </lineage>
</organism>
<comment type="caution">
    <text evidence="2">The sequence shown here is derived from an EMBL/GenBank/DDBJ whole genome shotgun (WGS) entry which is preliminary data.</text>
</comment>
<dbReference type="Proteomes" id="UP001500655">
    <property type="component" value="Unassembled WGS sequence"/>
</dbReference>
<proteinExistence type="predicted"/>
<evidence type="ECO:0000259" key="1">
    <source>
        <dbReference type="PROSITE" id="PS50075"/>
    </source>
</evidence>
<dbReference type="EMBL" id="BAAALS010000023">
    <property type="protein sequence ID" value="GAA1767015.1"/>
    <property type="molecule type" value="Genomic_DNA"/>
</dbReference>
<dbReference type="InterPro" id="IPR009081">
    <property type="entry name" value="PP-bd_ACP"/>
</dbReference>
<dbReference type="Gene3D" id="1.10.1200.10">
    <property type="entry name" value="ACP-like"/>
    <property type="match status" value="1"/>
</dbReference>
<dbReference type="InterPro" id="IPR036736">
    <property type="entry name" value="ACP-like_sf"/>
</dbReference>
<reference evidence="3" key="1">
    <citation type="journal article" date="2019" name="Int. J. Syst. Evol. Microbiol.">
        <title>The Global Catalogue of Microorganisms (GCM) 10K type strain sequencing project: providing services to taxonomists for standard genome sequencing and annotation.</title>
        <authorList>
            <consortium name="The Broad Institute Genomics Platform"/>
            <consortium name="The Broad Institute Genome Sequencing Center for Infectious Disease"/>
            <person name="Wu L."/>
            <person name="Ma J."/>
        </authorList>
    </citation>
    <scope>NUCLEOTIDE SEQUENCE [LARGE SCALE GENOMIC DNA]</scope>
    <source>
        <strain evidence="3">JCM 13249</strain>
    </source>
</reference>
<evidence type="ECO:0000313" key="2">
    <source>
        <dbReference type="EMBL" id="GAA1767015.1"/>
    </source>
</evidence>
<evidence type="ECO:0000313" key="3">
    <source>
        <dbReference type="Proteomes" id="UP001500655"/>
    </source>
</evidence>
<gene>
    <name evidence="2" type="ORF">GCM10009681_42620</name>
</gene>
<feature type="domain" description="Carrier" evidence="1">
    <location>
        <begin position="15"/>
        <end position="91"/>
    </location>
</feature>
<protein>
    <recommendedName>
        <fullName evidence="1">Carrier domain-containing protein</fullName>
    </recommendedName>
</protein>
<dbReference type="PROSITE" id="PS50075">
    <property type="entry name" value="CARRIER"/>
    <property type="match status" value="1"/>
</dbReference>
<accession>A0ABN2KV41</accession>
<sequence length="96" mass="10850">MSEASSTQVDGRTEDEIRAEVRTIVLELAPEAKETAPDDARLIEDLAFHSLALLELAFTLEDRFDLDPIEQERAQQISTMRDVANLVIEELRNRPA</sequence>
<name>A0ABN2KV41_9ACTN</name>